<dbReference type="Proteomes" id="UP001652445">
    <property type="component" value="Unassembled WGS sequence"/>
</dbReference>
<gene>
    <name evidence="1" type="ORF">OB236_05750</name>
</gene>
<accession>A0ABT2UAI0</accession>
<proteinExistence type="predicted"/>
<dbReference type="RefSeq" id="WP_262683156.1">
    <property type="nucleotide sequence ID" value="NZ_JAOQIO010000011.1"/>
</dbReference>
<organism evidence="1 2">
    <name type="scientific">Paenibacillus baimaensis</name>
    <dbReference type="NCBI Taxonomy" id="2982185"/>
    <lineage>
        <taxon>Bacteria</taxon>
        <taxon>Bacillati</taxon>
        <taxon>Bacillota</taxon>
        <taxon>Bacilli</taxon>
        <taxon>Bacillales</taxon>
        <taxon>Paenibacillaceae</taxon>
        <taxon>Paenibacillus</taxon>
    </lineage>
</organism>
<dbReference type="NCBIfam" id="TIGR00022">
    <property type="entry name" value="YhcH/YjgK/YiaL family protein"/>
    <property type="match status" value="1"/>
</dbReference>
<dbReference type="EMBL" id="JAOQIO010000011">
    <property type="protein sequence ID" value="MCU6791630.1"/>
    <property type="molecule type" value="Genomic_DNA"/>
</dbReference>
<reference evidence="1 2" key="1">
    <citation type="submission" date="2022-09" db="EMBL/GenBank/DDBJ databases">
        <authorList>
            <person name="Han X.L."/>
            <person name="Wang Q."/>
            <person name="Lu T."/>
        </authorList>
    </citation>
    <scope>NUCLEOTIDE SEQUENCE [LARGE SCALE GENOMIC DNA]</scope>
    <source>
        <strain evidence="1 2">WQ 127069</strain>
    </source>
</reference>
<evidence type="ECO:0000313" key="2">
    <source>
        <dbReference type="Proteomes" id="UP001652445"/>
    </source>
</evidence>
<dbReference type="PANTHER" id="PTHR34986">
    <property type="entry name" value="EVOLVED BETA-GALACTOSIDASE SUBUNIT BETA"/>
    <property type="match status" value="1"/>
</dbReference>
<comment type="caution">
    <text evidence="1">The sequence shown here is derived from an EMBL/GenBank/DDBJ whole genome shotgun (WGS) entry which is preliminary data.</text>
</comment>
<dbReference type="PANTHER" id="PTHR34986:SF1">
    <property type="entry name" value="PROTEIN YIAL"/>
    <property type="match status" value="1"/>
</dbReference>
<dbReference type="InterPro" id="IPR004375">
    <property type="entry name" value="NanQ/TabA/YiaL"/>
</dbReference>
<dbReference type="Gene3D" id="2.60.120.370">
    <property type="entry name" value="YhcH/YjgK/YiaL"/>
    <property type="match status" value="1"/>
</dbReference>
<dbReference type="InterPro" id="IPR037012">
    <property type="entry name" value="NanQ/TabA/YiaL_sf"/>
</dbReference>
<sequence length="159" mass="18026">MIWGDLEHWGEEKHAYHPALQKAIQYLIETDLDNAEVGTYPIQGDDMYAMVQAPVTVIRAERKSEHHAKYIDVQYLIGGGEELQIVGRQSRGNRSVENELESKDYELYDEVAGENEITLTPGMFVVYFPNDLHRPVCGRLGGIKLKKVVIKINKSLLGL</sequence>
<dbReference type="SUPFAM" id="SSF51197">
    <property type="entry name" value="Clavaminate synthase-like"/>
    <property type="match status" value="1"/>
</dbReference>
<evidence type="ECO:0000313" key="1">
    <source>
        <dbReference type="EMBL" id="MCU6791630.1"/>
    </source>
</evidence>
<name>A0ABT2UAI0_9BACL</name>
<protein>
    <submittedName>
        <fullName evidence="1">YhcH/YjgK/YiaL family protein</fullName>
    </submittedName>
</protein>
<keyword evidence="2" id="KW-1185">Reference proteome</keyword>
<dbReference type="Pfam" id="PF04074">
    <property type="entry name" value="DUF386"/>
    <property type="match status" value="1"/>
</dbReference>